<evidence type="ECO:0000256" key="1">
    <source>
        <dbReference type="ARBA" id="ARBA00001947"/>
    </source>
</evidence>
<comment type="caution">
    <text evidence="13">The sequence shown here is derived from an EMBL/GenBank/DDBJ whole genome shotgun (WGS) entry which is preliminary data.</text>
</comment>
<dbReference type="SUPFAM" id="SSF57884">
    <property type="entry name" value="Ada DNA repair protein, N-terminal domain (N-Ada 10)"/>
    <property type="match status" value="1"/>
</dbReference>
<reference evidence="13" key="1">
    <citation type="submission" date="2020-06" db="EMBL/GenBank/DDBJ databases">
        <title>Legume-microbial interactions unlock mineral nutrients during tropical forest succession.</title>
        <authorList>
            <person name="Epihov D.Z."/>
        </authorList>
    </citation>
    <scope>NUCLEOTIDE SEQUENCE [LARGE SCALE GENOMIC DNA]</scope>
    <source>
        <strain evidence="13">Pan2503</strain>
    </source>
</reference>
<evidence type="ECO:0000256" key="4">
    <source>
        <dbReference type="ARBA" id="ARBA00022723"/>
    </source>
</evidence>
<evidence type="ECO:0000313" key="14">
    <source>
        <dbReference type="Proteomes" id="UP000567293"/>
    </source>
</evidence>
<evidence type="ECO:0000256" key="10">
    <source>
        <dbReference type="ARBA" id="ARBA00023163"/>
    </source>
</evidence>
<feature type="domain" description="Ada DNA repair metal-binding" evidence="12">
    <location>
        <begin position="8"/>
        <end position="71"/>
    </location>
</feature>
<sequence length="105" mass="11484">MLVDRETCRKARLTRDARFDGRFFIGVRTTKIFCRPICPAPSPREENVTYYPSAAAAAAAGLRPCLRCRPECAPGTPAWNGSSTTVARALREIADGALDQGREGR</sequence>
<accession>A0A7V8NVW6</accession>
<evidence type="ECO:0000256" key="2">
    <source>
        <dbReference type="ARBA" id="ARBA00022603"/>
    </source>
</evidence>
<evidence type="ECO:0000256" key="3">
    <source>
        <dbReference type="ARBA" id="ARBA00022679"/>
    </source>
</evidence>
<proteinExistence type="predicted"/>
<dbReference type="GO" id="GO:0006307">
    <property type="term" value="P:DNA alkylation repair"/>
    <property type="evidence" value="ECO:0007669"/>
    <property type="project" value="UniProtKB-ARBA"/>
</dbReference>
<dbReference type="EMBL" id="JACDQQ010002521">
    <property type="protein sequence ID" value="MBA0088489.1"/>
    <property type="molecule type" value="Genomic_DNA"/>
</dbReference>
<name>A0A7V8NVW6_9BACT</name>
<evidence type="ECO:0000256" key="7">
    <source>
        <dbReference type="ARBA" id="ARBA00023015"/>
    </source>
</evidence>
<organism evidence="13 14">
    <name type="scientific">Candidatus Acidiferrum panamense</name>
    <dbReference type="NCBI Taxonomy" id="2741543"/>
    <lineage>
        <taxon>Bacteria</taxon>
        <taxon>Pseudomonadati</taxon>
        <taxon>Acidobacteriota</taxon>
        <taxon>Terriglobia</taxon>
        <taxon>Candidatus Acidiferrales</taxon>
        <taxon>Candidatus Acidiferrum</taxon>
    </lineage>
</organism>
<dbReference type="Gene3D" id="3.40.10.10">
    <property type="entry name" value="DNA Methylphosphotriester Repair Domain"/>
    <property type="match status" value="1"/>
</dbReference>
<keyword evidence="5" id="KW-0227">DNA damage</keyword>
<keyword evidence="6" id="KW-0862">Zinc</keyword>
<evidence type="ECO:0000256" key="8">
    <source>
        <dbReference type="ARBA" id="ARBA00023125"/>
    </source>
</evidence>
<keyword evidence="10" id="KW-0804">Transcription</keyword>
<keyword evidence="3" id="KW-0808">Transferase</keyword>
<feature type="non-terminal residue" evidence="13">
    <location>
        <position position="105"/>
    </location>
</feature>
<comment type="cofactor">
    <cofactor evidence="1">
        <name>Zn(2+)</name>
        <dbReference type="ChEBI" id="CHEBI:29105"/>
    </cofactor>
</comment>
<evidence type="ECO:0000256" key="9">
    <source>
        <dbReference type="ARBA" id="ARBA00023159"/>
    </source>
</evidence>
<protein>
    <submittedName>
        <fullName evidence="13">DNA-3-methyladenine glycosylase 2 family protein</fullName>
    </submittedName>
</protein>
<keyword evidence="2" id="KW-0489">Methyltransferase</keyword>
<evidence type="ECO:0000256" key="5">
    <source>
        <dbReference type="ARBA" id="ARBA00022763"/>
    </source>
</evidence>
<dbReference type="GO" id="GO:0006355">
    <property type="term" value="P:regulation of DNA-templated transcription"/>
    <property type="evidence" value="ECO:0007669"/>
    <property type="project" value="InterPro"/>
</dbReference>
<dbReference type="GO" id="GO:0032259">
    <property type="term" value="P:methylation"/>
    <property type="evidence" value="ECO:0007669"/>
    <property type="project" value="UniProtKB-KW"/>
</dbReference>
<evidence type="ECO:0000256" key="11">
    <source>
        <dbReference type="ARBA" id="ARBA00023204"/>
    </source>
</evidence>
<keyword evidence="14" id="KW-1185">Reference proteome</keyword>
<dbReference type="Pfam" id="PF02805">
    <property type="entry name" value="Ada_Zn_binding"/>
    <property type="match status" value="1"/>
</dbReference>
<dbReference type="GO" id="GO:0008270">
    <property type="term" value="F:zinc ion binding"/>
    <property type="evidence" value="ECO:0007669"/>
    <property type="project" value="InterPro"/>
</dbReference>
<dbReference type="InterPro" id="IPR035451">
    <property type="entry name" value="Ada-like_dom_sf"/>
</dbReference>
<keyword evidence="11" id="KW-0234">DNA repair</keyword>
<keyword evidence="7" id="KW-0805">Transcription regulation</keyword>
<dbReference type="GO" id="GO:0003677">
    <property type="term" value="F:DNA binding"/>
    <property type="evidence" value="ECO:0007669"/>
    <property type="project" value="UniProtKB-KW"/>
</dbReference>
<keyword evidence="9" id="KW-0010">Activator</keyword>
<evidence type="ECO:0000313" key="13">
    <source>
        <dbReference type="EMBL" id="MBA0088489.1"/>
    </source>
</evidence>
<dbReference type="FunFam" id="3.40.10.10:FF:000001">
    <property type="entry name" value="DNA-3-methyladenine glycosylase 2"/>
    <property type="match status" value="1"/>
</dbReference>
<keyword evidence="4" id="KW-0479">Metal-binding</keyword>
<dbReference type="Proteomes" id="UP000567293">
    <property type="component" value="Unassembled WGS sequence"/>
</dbReference>
<evidence type="ECO:0000259" key="12">
    <source>
        <dbReference type="Pfam" id="PF02805"/>
    </source>
</evidence>
<keyword evidence="8" id="KW-0238">DNA-binding</keyword>
<dbReference type="InterPro" id="IPR004026">
    <property type="entry name" value="Ada_DNA_repair_Zn-bd"/>
</dbReference>
<evidence type="ECO:0000256" key="6">
    <source>
        <dbReference type="ARBA" id="ARBA00022833"/>
    </source>
</evidence>
<dbReference type="AlphaFoldDB" id="A0A7V8NVW6"/>
<dbReference type="GO" id="GO:0008168">
    <property type="term" value="F:methyltransferase activity"/>
    <property type="evidence" value="ECO:0007669"/>
    <property type="project" value="UniProtKB-KW"/>
</dbReference>
<gene>
    <name evidence="13" type="ORF">HRJ53_26180</name>
</gene>